<dbReference type="InParanoid" id="A0A067PRT8"/>
<dbReference type="OrthoDB" id="8954335at2759"/>
<dbReference type="InterPro" id="IPR006073">
    <property type="entry name" value="GTP-bd"/>
</dbReference>
<keyword evidence="1" id="KW-0175">Coiled coil</keyword>
<organism evidence="3 4">
    <name type="scientific">Jaapia argillacea MUCL 33604</name>
    <dbReference type="NCBI Taxonomy" id="933084"/>
    <lineage>
        <taxon>Eukaryota</taxon>
        <taxon>Fungi</taxon>
        <taxon>Dikarya</taxon>
        <taxon>Basidiomycota</taxon>
        <taxon>Agaricomycotina</taxon>
        <taxon>Agaricomycetes</taxon>
        <taxon>Agaricomycetidae</taxon>
        <taxon>Jaapiales</taxon>
        <taxon>Jaapiaceae</taxon>
        <taxon>Jaapia</taxon>
    </lineage>
</organism>
<dbReference type="AlphaFoldDB" id="A0A067PRT8"/>
<sequence>MSRYMPNPPPYQFEGSDGEPEAKIAIMGATGTGKSSFIKSITNDEEIVVGHSLQSQTAKIHRSRYFVPNSSACITFIDTPGFDDSRGAAGGMTDADVLRKIATFLKAEYDQNQKLAGIIYMHRIIDPRMGNSSQRNLRMFKKLCGAESMKNVVIITTMWDKLESPQEGEQRELELKTKEGFFKTLIDQGAQLVRLGRGVAGPKFPPADQIVSDIITHSQPEFTRIQTEMAKGAELEDTSAGAELDGEIRKLKQQHEFEMKQLREEMMEAMRDRDMRAVRELEEERRRNEMVVQRLDEELRQLQDGLNYSRAEMQRMMMQEQQERENQRAAWERRSSHRRGIGGLVGGILTAGALTVLLAPL</sequence>
<feature type="domain" description="G" evidence="2">
    <location>
        <begin position="23"/>
        <end position="92"/>
    </location>
</feature>
<name>A0A067PRT8_9AGAM</name>
<dbReference type="Gene3D" id="3.40.50.300">
    <property type="entry name" value="P-loop containing nucleotide triphosphate hydrolases"/>
    <property type="match status" value="1"/>
</dbReference>
<dbReference type="GO" id="GO:0005525">
    <property type="term" value="F:GTP binding"/>
    <property type="evidence" value="ECO:0007669"/>
    <property type="project" value="InterPro"/>
</dbReference>
<gene>
    <name evidence="3" type="ORF">JAAARDRAFT_39759</name>
</gene>
<feature type="coiled-coil region" evidence="1">
    <location>
        <begin position="248"/>
        <end position="330"/>
    </location>
</feature>
<evidence type="ECO:0000313" key="4">
    <source>
        <dbReference type="Proteomes" id="UP000027265"/>
    </source>
</evidence>
<keyword evidence="4" id="KW-1185">Reference proteome</keyword>
<evidence type="ECO:0000259" key="2">
    <source>
        <dbReference type="Pfam" id="PF01926"/>
    </source>
</evidence>
<reference evidence="4" key="1">
    <citation type="journal article" date="2014" name="Proc. Natl. Acad. Sci. U.S.A.">
        <title>Extensive sampling of basidiomycete genomes demonstrates inadequacy of the white-rot/brown-rot paradigm for wood decay fungi.</title>
        <authorList>
            <person name="Riley R."/>
            <person name="Salamov A.A."/>
            <person name="Brown D.W."/>
            <person name="Nagy L.G."/>
            <person name="Floudas D."/>
            <person name="Held B.W."/>
            <person name="Levasseur A."/>
            <person name="Lombard V."/>
            <person name="Morin E."/>
            <person name="Otillar R."/>
            <person name="Lindquist E.A."/>
            <person name="Sun H."/>
            <person name="LaButti K.M."/>
            <person name="Schmutz J."/>
            <person name="Jabbour D."/>
            <person name="Luo H."/>
            <person name="Baker S.E."/>
            <person name="Pisabarro A.G."/>
            <person name="Walton J.D."/>
            <person name="Blanchette R.A."/>
            <person name="Henrissat B."/>
            <person name="Martin F."/>
            <person name="Cullen D."/>
            <person name="Hibbett D.S."/>
            <person name="Grigoriev I.V."/>
        </authorList>
    </citation>
    <scope>NUCLEOTIDE SEQUENCE [LARGE SCALE GENOMIC DNA]</scope>
    <source>
        <strain evidence="4">MUCL 33604</strain>
    </source>
</reference>
<evidence type="ECO:0000313" key="3">
    <source>
        <dbReference type="EMBL" id="KDQ53046.1"/>
    </source>
</evidence>
<protein>
    <recommendedName>
        <fullName evidence="2">G domain-containing protein</fullName>
    </recommendedName>
</protein>
<accession>A0A067PRT8</accession>
<dbReference type="Proteomes" id="UP000027265">
    <property type="component" value="Unassembled WGS sequence"/>
</dbReference>
<proteinExistence type="predicted"/>
<dbReference type="HOGENOM" id="CLU_018003_2_1_1"/>
<dbReference type="SUPFAM" id="SSF52540">
    <property type="entry name" value="P-loop containing nucleoside triphosphate hydrolases"/>
    <property type="match status" value="1"/>
</dbReference>
<dbReference type="Pfam" id="PF01926">
    <property type="entry name" value="MMR_HSR1"/>
    <property type="match status" value="1"/>
</dbReference>
<evidence type="ECO:0000256" key="1">
    <source>
        <dbReference type="SAM" id="Coils"/>
    </source>
</evidence>
<dbReference type="InterPro" id="IPR027417">
    <property type="entry name" value="P-loop_NTPase"/>
</dbReference>
<dbReference type="EMBL" id="KL197736">
    <property type="protein sequence ID" value="KDQ53046.1"/>
    <property type="molecule type" value="Genomic_DNA"/>
</dbReference>